<keyword evidence="2" id="KW-1185">Reference proteome</keyword>
<organism evidence="1 2">
    <name type="scientific">Citrullus colocynthis</name>
    <name type="common">colocynth</name>
    <dbReference type="NCBI Taxonomy" id="252529"/>
    <lineage>
        <taxon>Eukaryota</taxon>
        <taxon>Viridiplantae</taxon>
        <taxon>Streptophyta</taxon>
        <taxon>Embryophyta</taxon>
        <taxon>Tracheophyta</taxon>
        <taxon>Spermatophyta</taxon>
        <taxon>Magnoliopsida</taxon>
        <taxon>eudicotyledons</taxon>
        <taxon>Gunneridae</taxon>
        <taxon>Pentapetalae</taxon>
        <taxon>rosids</taxon>
        <taxon>fabids</taxon>
        <taxon>Cucurbitales</taxon>
        <taxon>Cucurbitaceae</taxon>
        <taxon>Benincaseae</taxon>
        <taxon>Citrullus</taxon>
    </lineage>
</organism>
<evidence type="ECO:0000313" key="2">
    <source>
        <dbReference type="Proteomes" id="UP001642487"/>
    </source>
</evidence>
<sequence>MKGYELFDSRTDGERKGYILDDKDVGSGLNKDLNRADLGVDAPEWAEADLRDARQRSGTRVSLGSGYCWTSRETAVRRFLDGVDGAIFSLKGANRNSNGGDLLVITMTKAARTEQKGNS</sequence>
<evidence type="ECO:0000313" key="1">
    <source>
        <dbReference type="EMBL" id="CAK9329334.1"/>
    </source>
</evidence>
<accession>A0ABP0ZA14</accession>
<proteinExistence type="predicted"/>
<dbReference type="EMBL" id="OZ021743">
    <property type="protein sequence ID" value="CAK9329334.1"/>
    <property type="molecule type" value="Genomic_DNA"/>
</dbReference>
<name>A0ABP0ZA14_9ROSI</name>
<dbReference type="Proteomes" id="UP001642487">
    <property type="component" value="Chromosome 9"/>
</dbReference>
<gene>
    <name evidence="1" type="ORF">CITCOLO1_LOCUS21780</name>
</gene>
<protein>
    <submittedName>
        <fullName evidence="1">Uncharacterized protein</fullName>
    </submittedName>
</protein>
<reference evidence="1 2" key="1">
    <citation type="submission" date="2024-03" db="EMBL/GenBank/DDBJ databases">
        <authorList>
            <person name="Gkanogiannis A."/>
            <person name="Becerra Lopez-Lavalle L."/>
        </authorList>
    </citation>
    <scope>NUCLEOTIDE SEQUENCE [LARGE SCALE GENOMIC DNA]</scope>
</reference>